<dbReference type="OrthoDB" id="298939at2759"/>
<keyword evidence="19" id="KW-0968">Cytoplasmic vesicle</keyword>
<dbReference type="GO" id="GO:0007165">
    <property type="term" value="P:signal transduction"/>
    <property type="evidence" value="ECO:0007669"/>
    <property type="project" value="InterPro"/>
</dbReference>
<keyword evidence="14" id="KW-0472">Membrane</keyword>
<evidence type="ECO:0000313" key="27">
    <source>
        <dbReference type="Proteomes" id="UP000618051"/>
    </source>
</evidence>
<organism evidence="25">
    <name type="scientific">Lamprotornis superbus</name>
    <dbReference type="NCBI Taxonomy" id="245042"/>
    <lineage>
        <taxon>Eukaryota</taxon>
        <taxon>Metazoa</taxon>
        <taxon>Chordata</taxon>
        <taxon>Craniata</taxon>
        <taxon>Vertebrata</taxon>
        <taxon>Euteleostomi</taxon>
        <taxon>Archelosauria</taxon>
        <taxon>Archosauria</taxon>
        <taxon>Dinosauria</taxon>
        <taxon>Saurischia</taxon>
        <taxon>Theropoda</taxon>
        <taxon>Coelurosauria</taxon>
        <taxon>Aves</taxon>
        <taxon>Neognathae</taxon>
        <taxon>Neoaves</taxon>
        <taxon>Telluraves</taxon>
        <taxon>Australaves</taxon>
        <taxon>Passeriformes</taxon>
        <taxon>Sturnidae</taxon>
        <taxon>Lamprotornis</taxon>
    </lineage>
</organism>
<dbReference type="SMART" id="SM01017">
    <property type="entry name" value="Arrestin_C"/>
    <property type="match status" value="1"/>
</dbReference>
<evidence type="ECO:0000256" key="13">
    <source>
        <dbReference type="ARBA" id="ARBA00023015"/>
    </source>
</evidence>
<dbReference type="InterPro" id="IPR011021">
    <property type="entry name" value="Arrestin-like_N"/>
</dbReference>
<evidence type="ECO:0000256" key="5">
    <source>
        <dbReference type="ARBA" id="ARBA00005298"/>
    </source>
</evidence>
<reference evidence="26 27" key="2">
    <citation type="journal article" date="2021" name="J. Hered.">
        <title>Feather Gene Expression Elucidates the Developmental Basis of Plumage Iridescence in African Starlings.</title>
        <authorList>
            <person name="Rubenstein D.R."/>
            <person name="Corvelo A."/>
            <person name="MacManes M.D."/>
            <person name="Maia R."/>
            <person name="Narzisi G."/>
            <person name="Rousaki A."/>
            <person name="Vandenabeele P."/>
            <person name="Shawkey M.D."/>
            <person name="Solomon J."/>
        </authorList>
    </citation>
    <scope>NUCLEOTIDE SEQUENCE [LARGE SCALE GENOMIC DNA]</scope>
    <source>
        <strain evidence="26">SS15</strain>
    </source>
</reference>
<evidence type="ECO:0000256" key="16">
    <source>
        <dbReference type="ARBA" id="ARBA00023176"/>
    </source>
</evidence>
<keyword evidence="9" id="KW-0597">Phosphoprotein</keyword>
<dbReference type="PRINTS" id="PR00309">
    <property type="entry name" value="ARRESTIN"/>
</dbReference>
<reference evidence="25" key="1">
    <citation type="submission" date="2020-10" db="EMBL/GenBank/DDBJ databases">
        <title>Feather gene expression reveals the developmental basis of iridescence in African starlings.</title>
        <authorList>
            <person name="Rubenstein D.R."/>
        </authorList>
    </citation>
    <scope>NUCLEOTIDE SEQUENCE</scope>
    <source>
        <strain evidence="25">SS15</strain>
        <tissue evidence="25">Liver</tissue>
    </source>
</reference>
<keyword evidence="7" id="KW-1003">Cell membrane</keyword>
<evidence type="ECO:0000256" key="4">
    <source>
        <dbReference type="ARBA" id="ARBA00004600"/>
    </source>
</evidence>
<keyword evidence="11" id="KW-0832">Ubl conjugation</keyword>
<evidence type="ECO:0000256" key="21">
    <source>
        <dbReference type="ARBA" id="ARBA00040111"/>
    </source>
</evidence>
<evidence type="ECO:0000256" key="15">
    <source>
        <dbReference type="ARBA" id="ARBA00023163"/>
    </source>
</evidence>
<dbReference type="GO" id="GO:0005634">
    <property type="term" value="C:nucleus"/>
    <property type="evidence" value="ECO:0007669"/>
    <property type="project" value="UniProtKB-SubCell"/>
</dbReference>
<dbReference type="InterPro" id="IPR014756">
    <property type="entry name" value="Ig_E-set"/>
</dbReference>
<evidence type="ECO:0000256" key="8">
    <source>
        <dbReference type="ARBA" id="ARBA00022490"/>
    </source>
</evidence>
<dbReference type="SUPFAM" id="SSF81296">
    <property type="entry name" value="E set domains"/>
    <property type="match status" value="3"/>
</dbReference>
<gene>
    <name evidence="26" type="ORF">IHE44_0005901</name>
    <name evidence="25" type="ORF">IHE44_008261</name>
</gene>
<feature type="domain" description="Arrestin C-terminal-like" evidence="24">
    <location>
        <begin position="193"/>
        <end position="419"/>
    </location>
</feature>
<evidence type="ECO:0000256" key="14">
    <source>
        <dbReference type="ARBA" id="ARBA00023136"/>
    </source>
</evidence>
<dbReference type="FunFam" id="2.60.40.840:FF:000001">
    <property type="entry name" value="beta-arrestin-1 isoform X1"/>
    <property type="match status" value="1"/>
</dbReference>
<proteinExistence type="inferred from homology"/>
<evidence type="ECO:0000256" key="7">
    <source>
        <dbReference type="ARBA" id="ARBA00022475"/>
    </source>
</evidence>
<dbReference type="EMBL" id="JADDUC010000032">
    <property type="protein sequence ID" value="KAG0122942.1"/>
    <property type="molecule type" value="Genomic_DNA"/>
</dbReference>
<evidence type="ECO:0000256" key="12">
    <source>
        <dbReference type="ARBA" id="ARBA00022927"/>
    </source>
</evidence>
<dbReference type="GO" id="GO:0031143">
    <property type="term" value="C:pseudopodium"/>
    <property type="evidence" value="ECO:0007669"/>
    <property type="project" value="UniProtKB-SubCell"/>
</dbReference>
<dbReference type="InterPro" id="IPR000698">
    <property type="entry name" value="Arrestin"/>
</dbReference>
<dbReference type="PANTHER" id="PTHR11792:SF22">
    <property type="entry name" value="BETA-ARRESTIN-1"/>
    <property type="match status" value="1"/>
</dbReference>
<keyword evidence="27" id="KW-1185">Reference proteome</keyword>
<evidence type="ECO:0000313" key="26">
    <source>
        <dbReference type="EMBL" id="KAI1242365.1"/>
    </source>
</evidence>
<dbReference type="GO" id="GO:0031410">
    <property type="term" value="C:cytoplasmic vesicle"/>
    <property type="evidence" value="ECO:0007669"/>
    <property type="project" value="UniProtKB-SubCell"/>
</dbReference>
<keyword evidence="16" id="KW-0168">Coated pit</keyword>
<dbReference type="GO" id="GO:0005905">
    <property type="term" value="C:clathrin-coated pit"/>
    <property type="evidence" value="ECO:0007669"/>
    <property type="project" value="UniProtKB-SubCell"/>
</dbReference>
<dbReference type="AlphaFoldDB" id="A0A835U0E2"/>
<evidence type="ECO:0000256" key="2">
    <source>
        <dbReference type="ARBA" id="ARBA00004236"/>
    </source>
</evidence>
<evidence type="ECO:0000256" key="22">
    <source>
        <dbReference type="ARBA" id="ARBA00042806"/>
    </source>
</evidence>
<dbReference type="InterPro" id="IPR014753">
    <property type="entry name" value="Arrestin_N"/>
</dbReference>
<sequence length="481" mass="53728">MGDKGTRVFKKASPNGKLTVYLGKRDFVDHIDVVDPVDGVVLVDPEYLKERKVFVTLTCAFRYGREDLDVLGLTFRKDLFVANSQAFPPVPEDKKPLTRLQERLIKKLGEHAYPFTFEIPPNLPCSVTLQPGPEDTGKACGVDYEVKAFCAENLEEKIHKRNSVRLVIRKVQYAPERPGPQPMAETTRQFLMSDKPLHLEASLDKEIYYHGEPISVNVHVTNNTNKTVKKIKISVRQYADICLFNTAQYKCPVAVEDAEAITLCILQEGDVHQAGAGMGICEEVHQAEVEVFGVDCGQLGLCLMVAIISSDMVAPSSTFCKVYTLTPFLANNREKRGLALDGKLKHEDTNLASSTLLRDGANKEILGIIVSYKVKVKLVVSRGGWGPIILKAPLGLSSTGRDKSDVAVELPFTLMHPKPREEPVHRDIPENEAPIDTNLIELDTNDDDIVFEDFARQRLKGMKDDKEDEEERTNSPQLNDR</sequence>
<feature type="region of interest" description="Disordered" evidence="23">
    <location>
        <begin position="460"/>
        <end position="481"/>
    </location>
</feature>
<reference evidence="26" key="3">
    <citation type="submission" date="2022-01" db="EMBL/GenBank/DDBJ databases">
        <authorList>
            <person name="Rubenstein D.R."/>
        </authorList>
    </citation>
    <scope>NUCLEOTIDE SEQUENCE</scope>
    <source>
        <strain evidence="26">SS15</strain>
        <tissue evidence="26">Liver</tissue>
    </source>
</reference>
<comment type="subcellular location">
    <subcellularLocation>
        <location evidence="2">Cell membrane</location>
    </subcellularLocation>
    <subcellularLocation>
        <location evidence="20">Cell projection</location>
        <location evidence="20">Pseudopodium</location>
    </subcellularLocation>
    <subcellularLocation>
        <location evidence="3">Cytoplasmic vesicle</location>
    </subcellularLocation>
    <subcellularLocation>
        <location evidence="4">Membrane</location>
        <location evidence="4">Clathrin-coated pit</location>
    </subcellularLocation>
    <subcellularLocation>
        <location evidence="1">Nucleus</location>
    </subcellularLocation>
</comment>
<keyword evidence="8" id="KW-0963">Cytoplasm</keyword>
<dbReference type="GO" id="GO:0015031">
    <property type="term" value="P:protein transport"/>
    <property type="evidence" value="ECO:0007669"/>
    <property type="project" value="UniProtKB-KW"/>
</dbReference>
<dbReference type="PANTHER" id="PTHR11792">
    <property type="entry name" value="ARRESTIN"/>
    <property type="match status" value="1"/>
</dbReference>
<dbReference type="InterPro" id="IPR017864">
    <property type="entry name" value="Arrestin_CS"/>
</dbReference>
<evidence type="ECO:0000256" key="20">
    <source>
        <dbReference type="ARBA" id="ARBA00037818"/>
    </source>
</evidence>
<evidence type="ECO:0000256" key="9">
    <source>
        <dbReference type="ARBA" id="ARBA00022553"/>
    </source>
</evidence>
<dbReference type="Pfam" id="PF02752">
    <property type="entry name" value="Arrestin_C"/>
    <property type="match status" value="1"/>
</dbReference>
<evidence type="ECO:0000259" key="24">
    <source>
        <dbReference type="SMART" id="SM01017"/>
    </source>
</evidence>
<keyword evidence="15" id="KW-0804">Transcription</keyword>
<dbReference type="Gene3D" id="2.60.40.640">
    <property type="match status" value="1"/>
</dbReference>
<accession>A0A835U0E2</accession>
<dbReference type="Pfam" id="PF00339">
    <property type="entry name" value="Arrestin_N"/>
    <property type="match status" value="1"/>
</dbReference>
<evidence type="ECO:0000256" key="10">
    <source>
        <dbReference type="ARBA" id="ARBA00022700"/>
    </source>
</evidence>
<comment type="similarity">
    <text evidence="5">Belongs to the arrestin family.</text>
</comment>
<dbReference type="Gene3D" id="2.60.40.840">
    <property type="match status" value="1"/>
</dbReference>
<evidence type="ECO:0000256" key="11">
    <source>
        <dbReference type="ARBA" id="ARBA00022843"/>
    </source>
</evidence>
<evidence type="ECO:0000313" key="25">
    <source>
        <dbReference type="EMBL" id="KAG0122942.1"/>
    </source>
</evidence>
<keyword evidence="18" id="KW-0966">Cell projection</keyword>
<keyword evidence="13" id="KW-0805">Transcription regulation</keyword>
<name>A0A835U0E2_9PASS</name>
<evidence type="ECO:0000256" key="1">
    <source>
        <dbReference type="ARBA" id="ARBA00004123"/>
    </source>
</evidence>
<evidence type="ECO:0000256" key="3">
    <source>
        <dbReference type="ARBA" id="ARBA00004541"/>
    </source>
</evidence>
<dbReference type="EMBL" id="JADDUC020000002">
    <property type="protein sequence ID" value="KAI1242365.1"/>
    <property type="molecule type" value="Genomic_DNA"/>
</dbReference>
<dbReference type="GO" id="GO:0002031">
    <property type="term" value="P:G protein-coupled receptor internalization"/>
    <property type="evidence" value="ECO:0007669"/>
    <property type="project" value="TreeGrafter"/>
</dbReference>
<keyword evidence="17" id="KW-0539">Nucleus</keyword>
<evidence type="ECO:0000256" key="18">
    <source>
        <dbReference type="ARBA" id="ARBA00023273"/>
    </source>
</evidence>
<evidence type="ECO:0000256" key="6">
    <source>
        <dbReference type="ARBA" id="ARBA00022448"/>
    </source>
</evidence>
<dbReference type="GO" id="GO:0001664">
    <property type="term" value="F:G protein-coupled receptor binding"/>
    <property type="evidence" value="ECO:0007669"/>
    <property type="project" value="TreeGrafter"/>
</dbReference>
<protein>
    <recommendedName>
        <fullName evidence="21">Beta-arrestin-1</fullName>
    </recommendedName>
    <alternativeName>
        <fullName evidence="22">Arrestin beta-1</fullName>
    </alternativeName>
</protein>
<keyword evidence="12" id="KW-0653">Protein transport</keyword>
<dbReference type="InterPro" id="IPR014752">
    <property type="entry name" value="Arrestin-like_C"/>
</dbReference>
<comment type="caution">
    <text evidence="25">The sequence shown here is derived from an EMBL/GenBank/DDBJ whole genome shotgun (WGS) entry which is preliminary data.</text>
</comment>
<evidence type="ECO:0000256" key="17">
    <source>
        <dbReference type="ARBA" id="ARBA00023242"/>
    </source>
</evidence>
<dbReference type="GO" id="GO:0005886">
    <property type="term" value="C:plasma membrane"/>
    <property type="evidence" value="ECO:0007669"/>
    <property type="project" value="UniProtKB-SubCell"/>
</dbReference>
<dbReference type="Proteomes" id="UP000618051">
    <property type="component" value="Unassembled WGS sequence"/>
</dbReference>
<dbReference type="PROSITE" id="PS00295">
    <property type="entry name" value="ARRESTINS"/>
    <property type="match status" value="1"/>
</dbReference>
<evidence type="ECO:0000256" key="19">
    <source>
        <dbReference type="ARBA" id="ARBA00023329"/>
    </source>
</evidence>
<dbReference type="InterPro" id="IPR011022">
    <property type="entry name" value="Arrestin_C-like"/>
</dbReference>
<evidence type="ECO:0000256" key="23">
    <source>
        <dbReference type="SAM" id="MobiDB-lite"/>
    </source>
</evidence>
<keyword evidence="6" id="KW-0813">Transport</keyword>
<keyword evidence="10" id="KW-0734">Signal transduction inhibitor</keyword>